<dbReference type="AlphaFoldDB" id="A0A836HNV0"/>
<reference evidence="5 6" key="1">
    <citation type="submission" date="2021-03" db="EMBL/GenBank/DDBJ databases">
        <title>Leishmania (Mundinia) martiniquensis Genome sequencing and assembly.</title>
        <authorList>
            <person name="Almutairi H."/>
            <person name="Gatherer D."/>
        </authorList>
    </citation>
    <scope>NUCLEOTIDE SEQUENCE [LARGE SCALE GENOMIC DNA]</scope>
    <source>
        <strain evidence="5">LSCM1</strain>
    </source>
</reference>
<protein>
    <recommendedName>
        <fullName evidence="4">SH3 domain-containing protein</fullName>
    </recommendedName>
</protein>
<feature type="domain" description="SH3" evidence="4">
    <location>
        <begin position="4"/>
        <end position="64"/>
    </location>
</feature>
<dbReference type="PROSITE" id="PS50002">
    <property type="entry name" value="SH3"/>
    <property type="match status" value="1"/>
</dbReference>
<dbReference type="GeneID" id="92516568"/>
<dbReference type="OrthoDB" id="10255964at2759"/>
<feature type="coiled-coil region" evidence="3">
    <location>
        <begin position="323"/>
        <end position="377"/>
    </location>
</feature>
<evidence type="ECO:0000256" key="1">
    <source>
        <dbReference type="ARBA" id="ARBA00022443"/>
    </source>
</evidence>
<dbReference type="Gene3D" id="2.30.30.40">
    <property type="entry name" value="SH3 Domains"/>
    <property type="match status" value="1"/>
</dbReference>
<dbReference type="Pfam" id="PF14604">
    <property type="entry name" value="SH3_9"/>
    <property type="match status" value="1"/>
</dbReference>
<gene>
    <name evidence="5" type="ORF">LSCM1_06644</name>
</gene>
<dbReference type="InterPro" id="IPR036028">
    <property type="entry name" value="SH3-like_dom_sf"/>
</dbReference>
<dbReference type="InterPro" id="IPR001452">
    <property type="entry name" value="SH3_domain"/>
</dbReference>
<dbReference type="CDD" id="cd00174">
    <property type="entry name" value="SH3"/>
    <property type="match status" value="1"/>
</dbReference>
<dbReference type="KEGG" id="lmat:92516568"/>
<dbReference type="SUPFAM" id="SSF50044">
    <property type="entry name" value="SH3-domain"/>
    <property type="match status" value="1"/>
</dbReference>
<keyword evidence="1 2" id="KW-0728">SH3 domain</keyword>
<dbReference type="SMART" id="SM00326">
    <property type="entry name" value="SH3"/>
    <property type="match status" value="1"/>
</dbReference>
<comment type="caution">
    <text evidence="5">The sequence shown here is derived from an EMBL/GenBank/DDBJ whole genome shotgun (WGS) entry which is preliminary data.</text>
</comment>
<sequence>MVQPQQHIVYAIHEYTIPGVPFLPLKAGDVVHVDDAAATGWWLGTNLRGQKGLFPSTYTLPYLFPPPTADLVEDMRMILLGHQFGIDVVSGAPNPLEHSFEGIVRHTSTSPPPLSLLCKLIDEHLLQREAARTQVIALLSQLMRTRACETEEQNKAVHKLAAQHQHVMARFTTVKEVHVALQKTLLELSARKSALLQADTVPDCLWYQGFNHLAAEAALGSESRSPEEAWRSTLKEVKEVVRRREEELTRLSASCAKHEDAFAGAVASLQKRVEWRDQGVARMLASWAAKADAVKTAYTLRKVERDALEEALQLETSRLVHCLEDGQQQFLRAKKRYRQLKQNAENILMTLQRKDALDILSQQIAEADNAIATHHER</sequence>
<dbReference type="EMBL" id="JAFEUZ010000011">
    <property type="protein sequence ID" value="KAG5484818.1"/>
    <property type="molecule type" value="Genomic_DNA"/>
</dbReference>
<dbReference type="Proteomes" id="UP000673552">
    <property type="component" value="Chromosome 11"/>
</dbReference>
<evidence type="ECO:0000313" key="5">
    <source>
        <dbReference type="EMBL" id="KAG5484818.1"/>
    </source>
</evidence>
<proteinExistence type="predicted"/>
<organism evidence="5 6">
    <name type="scientific">Leishmania martiniquensis</name>
    <dbReference type="NCBI Taxonomy" id="1580590"/>
    <lineage>
        <taxon>Eukaryota</taxon>
        <taxon>Discoba</taxon>
        <taxon>Euglenozoa</taxon>
        <taxon>Kinetoplastea</taxon>
        <taxon>Metakinetoplastina</taxon>
        <taxon>Trypanosomatida</taxon>
        <taxon>Trypanosomatidae</taxon>
        <taxon>Leishmaniinae</taxon>
        <taxon>Leishmania</taxon>
    </lineage>
</organism>
<keyword evidence="6" id="KW-1185">Reference proteome</keyword>
<evidence type="ECO:0000313" key="6">
    <source>
        <dbReference type="Proteomes" id="UP000673552"/>
    </source>
</evidence>
<name>A0A836HNV0_9TRYP</name>
<evidence type="ECO:0000256" key="2">
    <source>
        <dbReference type="PROSITE-ProRule" id="PRU00192"/>
    </source>
</evidence>
<evidence type="ECO:0000259" key="4">
    <source>
        <dbReference type="PROSITE" id="PS50002"/>
    </source>
</evidence>
<dbReference type="RefSeq" id="XP_067180597.1">
    <property type="nucleotide sequence ID" value="XM_067324056.1"/>
</dbReference>
<accession>A0A836HNV0</accession>
<keyword evidence="3" id="KW-0175">Coiled coil</keyword>
<evidence type="ECO:0000256" key="3">
    <source>
        <dbReference type="SAM" id="Coils"/>
    </source>
</evidence>